<proteinExistence type="predicted"/>
<organism evidence="1 2">
    <name type="scientific">Thlaspi arvense</name>
    <name type="common">Field penny-cress</name>
    <dbReference type="NCBI Taxonomy" id="13288"/>
    <lineage>
        <taxon>Eukaryota</taxon>
        <taxon>Viridiplantae</taxon>
        <taxon>Streptophyta</taxon>
        <taxon>Embryophyta</taxon>
        <taxon>Tracheophyta</taxon>
        <taxon>Spermatophyta</taxon>
        <taxon>Magnoliopsida</taxon>
        <taxon>eudicotyledons</taxon>
        <taxon>Gunneridae</taxon>
        <taxon>Pentapetalae</taxon>
        <taxon>rosids</taxon>
        <taxon>malvids</taxon>
        <taxon>Brassicales</taxon>
        <taxon>Brassicaceae</taxon>
        <taxon>Thlaspideae</taxon>
        <taxon>Thlaspi</taxon>
    </lineage>
</organism>
<name>A0AAU9T998_THLAR</name>
<reference evidence="1 2" key="1">
    <citation type="submission" date="2022-03" db="EMBL/GenBank/DDBJ databases">
        <authorList>
            <person name="Nunn A."/>
            <person name="Chopra R."/>
            <person name="Nunn A."/>
            <person name="Contreras Garrido A."/>
        </authorList>
    </citation>
    <scope>NUCLEOTIDE SEQUENCE [LARGE SCALE GENOMIC DNA]</scope>
</reference>
<protein>
    <submittedName>
        <fullName evidence="1">Uncharacterized protein</fullName>
    </submittedName>
</protein>
<keyword evidence="2" id="KW-1185">Reference proteome</keyword>
<sequence length="91" mass="10027">MKSMILKTTTEFFKGDGVFRTDHLGESRLVSRSYRLCNGSSRFDNIGSIHCQRLGIENTGLPRGTKARAILSPVSESEPAPTQAKKVSLPF</sequence>
<evidence type="ECO:0000313" key="1">
    <source>
        <dbReference type="EMBL" id="CAH2079033.1"/>
    </source>
</evidence>
<dbReference type="Proteomes" id="UP000836841">
    <property type="component" value="Chromosome 7"/>
</dbReference>
<dbReference type="AlphaFoldDB" id="A0AAU9T998"/>
<accession>A0AAU9T998</accession>
<evidence type="ECO:0000313" key="2">
    <source>
        <dbReference type="Proteomes" id="UP000836841"/>
    </source>
</evidence>
<dbReference type="EMBL" id="OU466863">
    <property type="protein sequence ID" value="CAH2079033.1"/>
    <property type="molecule type" value="Genomic_DNA"/>
</dbReference>
<gene>
    <name evidence="1" type="ORF">TAV2_LOCUS23901</name>
</gene>